<comment type="caution">
    <text evidence="1">The sequence shown here is derived from an EMBL/GenBank/DDBJ whole genome shotgun (WGS) entry which is preliminary data.</text>
</comment>
<dbReference type="OrthoDB" id="9794041at2"/>
<dbReference type="InterPro" id="IPR019004">
    <property type="entry name" value="YqeY/Aim41"/>
</dbReference>
<accession>U7D8U7</accession>
<dbReference type="RefSeq" id="WP_022636481.1">
    <property type="nucleotide sequence ID" value="NZ_ASJR01000007.1"/>
</dbReference>
<dbReference type="STRING" id="1313304.CALK_0987"/>
<keyword evidence="2" id="KW-1185">Reference proteome</keyword>
<dbReference type="InterPro" id="IPR003789">
    <property type="entry name" value="Asn/Gln_tRNA_amidoTrase-B-like"/>
</dbReference>
<dbReference type="Gene3D" id="1.10.10.410">
    <property type="match status" value="1"/>
</dbReference>
<dbReference type="InterPro" id="IPR042184">
    <property type="entry name" value="YqeY/Aim41_N"/>
</dbReference>
<dbReference type="GO" id="GO:0016884">
    <property type="term" value="F:carbon-nitrogen ligase activity, with glutamine as amido-N-donor"/>
    <property type="evidence" value="ECO:0007669"/>
    <property type="project" value="InterPro"/>
</dbReference>
<dbReference type="Pfam" id="PF09424">
    <property type="entry name" value="YqeY"/>
    <property type="match status" value="1"/>
</dbReference>
<proteinExistence type="predicted"/>
<dbReference type="InterPro" id="IPR023168">
    <property type="entry name" value="GatB_Yqey_C_2"/>
</dbReference>
<sequence>MIDLLQNEIRAAMRAKDKRRLTVLRSLMSSVKNNAIDAGVSDPTDADLLECVTKGIKQRKESAAEYRSAGRDDLADKEEYEISILEEFQPQQLSSHELQELIDAAVSQTGATEMSDMGKVLGVLMPQVKGKADGAEVSQMVRQRLS</sequence>
<dbReference type="PANTHER" id="PTHR28055">
    <property type="entry name" value="ALTERED INHERITANCE OF MITOCHONDRIA PROTEIN 41, MITOCHONDRIAL"/>
    <property type="match status" value="1"/>
</dbReference>
<name>U7D8U7_9BACT</name>
<dbReference type="eggNOG" id="COG1610">
    <property type="taxonomic scope" value="Bacteria"/>
</dbReference>
<dbReference type="SUPFAM" id="SSF89095">
    <property type="entry name" value="GatB/YqeY motif"/>
    <property type="match status" value="1"/>
</dbReference>
<dbReference type="EMBL" id="ASJR01000007">
    <property type="protein sequence ID" value="ERP32006.1"/>
    <property type="molecule type" value="Genomic_DNA"/>
</dbReference>
<dbReference type="Gene3D" id="1.10.1510.10">
    <property type="entry name" value="Uncharacterised protein YqeY/AIM41 PF09424, N-terminal domain"/>
    <property type="match status" value="1"/>
</dbReference>
<gene>
    <name evidence="1" type="ORF">CALK_0987</name>
</gene>
<evidence type="ECO:0000313" key="1">
    <source>
        <dbReference type="EMBL" id="ERP32006.1"/>
    </source>
</evidence>
<reference evidence="1 2" key="1">
    <citation type="journal article" date="2013" name="Environ. Microbiol.">
        <title>Genome analysis of Chitinivibrio alkaliphilus gen. nov., sp. nov., a novel extremely haloalkaliphilic anaerobic chitinolytic bacterium from the candidate phylum Termite Group 3.</title>
        <authorList>
            <person name="Sorokin D.Y."/>
            <person name="Gumerov V.M."/>
            <person name="Rakitin A.L."/>
            <person name="Beletsky A.V."/>
            <person name="Damste J.S."/>
            <person name="Muyzer G."/>
            <person name="Mardanov A.V."/>
            <person name="Ravin N.V."/>
        </authorList>
    </citation>
    <scope>NUCLEOTIDE SEQUENCE [LARGE SCALE GENOMIC DNA]</scope>
    <source>
        <strain evidence="1 2">ACht1</strain>
    </source>
</reference>
<dbReference type="PANTHER" id="PTHR28055:SF1">
    <property type="entry name" value="ALTERED INHERITANCE OF MITOCHONDRIA PROTEIN 41, MITOCHONDRIAL"/>
    <property type="match status" value="1"/>
</dbReference>
<dbReference type="Proteomes" id="UP000017148">
    <property type="component" value="Unassembled WGS sequence"/>
</dbReference>
<dbReference type="AlphaFoldDB" id="U7D8U7"/>
<dbReference type="PATRIC" id="fig|1313304.3.peg.943"/>
<protein>
    <submittedName>
        <fullName evidence="1">GatB/YqeY domain-containing protein</fullName>
    </submittedName>
</protein>
<organism evidence="1 2">
    <name type="scientific">Chitinivibrio alkaliphilus ACht1</name>
    <dbReference type="NCBI Taxonomy" id="1313304"/>
    <lineage>
        <taxon>Bacteria</taxon>
        <taxon>Pseudomonadati</taxon>
        <taxon>Fibrobacterota</taxon>
        <taxon>Chitinivibrionia</taxon>
        <taxon>Chitinivibrionales</taxon>
        <taxon>Chitinivibrionaceae</taxon>
        <taxon>Chitinivibrio</taxon>
    </lineage>
</organism>
<evidence type="ECO:0000313" key="2">
    <source>
        <dbReference type="Proteomes" id="UP000017148"/>
    </source>
</evidence>